<dbReference type="Gene3D" id="3.40.50.410">
    <property type="entry name" value="von Willebrand factor, type A domain"/>
    <property type="match status" value="1"/>
</dbReference>
<dbReference type="EMBL" id="CP159373">
    <property type="protein sequence ID" value="XCN74665.1"/>
    <property type="molecule type" value="Genomic_DNA"/>
</dbReference>
<dbReference type="InterPro" id="IPR052969">
    <property type="entry name" value="Thr-specific_kinase-like"/>
</dbReference>
<dbReference type="CDD" id="cd00198">
    <property type="entry name" value="vWFA"/>
    <property type="match status" value="1"/>
</dbReference>
<name>A0AAU8LZG1_9BACT</name>
<evidence type="ECO:0000313" key="2">
    <source>
        <dbReference type="EMBL" id="XCN74665.1"/>
    </source>
</evidence>
<dbReference type="AlphaFoldDB" id="A0AAU8LZG1"/>
<dbReference type="PROSITE" id="PS50234">
    <property type="entry name" value="VWFA"/>
    <property type="match status" value="1"/>
</dbReference>
<reference evidence="2" key="1">
    <citation type="journal article" date="2024" name="Syst. Appl. Microbiol.">
        <title>First single-strain enrichments of Electrothrix cable bacteria, description of E. aestuarii sp. nov. and E. rattekaaiensis sp. nov., and proposal of a cable bacteria taxonomy following the rules of the SeqCode.</title>
        <authorList>
            <person name="Plum-Jensen L.E."/>
            <person name="Schramm A."/>
            <person name="Marshall I.P.G."/>
        </authorList>
    </citation>
    <scope>NUCLEOTIDE SEQUENCE</scope>
    <source>
        <strain evidence="2">Rat1</strain>
    </source>
</reference>
<reference evidence="2" key="2">
    <citation type="submission" date="2024-06" db="EMBL/GenBank/DDBJ databases">
        <authorList>
            <person name="Plum-Jensen L.E."/>
            <person name="Schramm A."/>
            <person name="Marshall I.P.G."/>
        </authorList>
    </citation>
    <scope>NUCLEOTIDE SEQUENCE</scope>
    <source>
        <strain evidence="2">Rat1</strain>
    </source>
</reference>
<dbReference type="Pfam" id="PF00092">
    <property type="entry name" value="VWA"/>
    <property type="match status" value="1"/>
</dbReference>
<accession>A0AAU8LZG1</accession>
<dbReference type="GO" id="GO:0004674">
    <property type="term" value="F:protein serine/threonine kinase activity"/>
    <property type="evidence" value="ECO:0007669"/>
    <property type="project" value="TreeGrafter"/>
</dbReference>
<evidence type="ECO:0000259" key="1">
    <source>
        <dbReference type="PROSITE" id="PS50234"/>
    </source>
</evidence>
<organism evidence="2">
    <name type="scientific">Candidatus Electrothrix aestuarii</name>
    <dbReference type="NCBI Taxonomy" id="3062594"/>
    <lineage>
        <taxon>Bacteria</taxon>
        <taxon>Pseudomonadati</taxon>
        <taxon>Thermodesulfobacteriota</taxon>
        <taxon>Desulfobulbia</taxon>
        <taxon>Desulfobulbales</taxon>
        <taxon>Desulfobulbaceae</taxon>
        <taxon>Candidatus Electrothrix</taxon>
    </lineage>
</organism>
<dbReference type="PANTHER" id="PTHR47763">
    <property type="entry name" value="ALPHA-PROTEIN KINASE VWKA"/>
    <property type="match status" value="1"/>
</dbReference>
<protein>
    <submittedName>
        <fullName evidence="2">VWA domain-containing protein</fullName>
    </submittedName>
</protein>
<feature type="domain" description="VWFA" evidence="1">
    <location>
        <begin position="354"/>
        <end position="556"/>
    </location>
</feature>
<dbReference type="KEGG" id="eaj:Q3M24_07975"/>
<proteinExistence type="predicted"/>
<dbReference type="InterPro" id="IPR002035">
    <property type="entry name" value="VWF_A"/>
</dbReference>
<dbReference type="SUPFAM" id="SSF53300">
    <property type="entry name" value="vWA-like"/>
    <property type="match status" value="1"/>
</dbReference>
<gene>
    <name evidence="2" type="ORF">Q3M24_07975</name>
</gene>
<sequence>MILIDKKMLLSCQIILAILLFLHLIADAVFAQNGCYGIELCERMMARRGKIEQLLRSPRHCIGEGLGGLLLVNKYNCSDEERRLAEAENHDRIAVFERMSNNPKMINKTSEEIGKEFAIKRQENLVKGVHREVKVPDTGETTWWDGYPPDPRKTEISRILTLKGATLYAEPNSYSAVARDNVQQYEAFGVLGSIEDNSGTRWYQVTEEYVPKIKPRNWSPKPIGWVAEDQVIPWRRAVVMRFTNPYNREPSLFFDPPQPILDLMQEAKDVRRRELQSIREQLENGRGGASGVVAMEPKVGAGQEQMIMYPVLDFHASGGKDDLFIDGKFARLLEVAARTRNSASESRTHSAAIDIIFVMDTTHSMRPYLENVLAATEAFADQHTDDGLRFGFIGYQDRSIGYQDNGNKSTKEFTSRTLLASEFVDALEQVNIDENSEQGDDFAEAVFDGVETALDSSQWRQEAIKIIFLVGDAPGREEDRVNKTTILRDKARTRKIRLFAFHIRNRDKESWKQYAELSSISEGIKGTAQAQNYWRSIDAGAAQFRQLIANEFQETLKRLPDVQEYARSGKPLPSAEPGSLSELIFQQATLMYSDNTLPAQDITGWVCDKVLTNPDREALTPMILLTETELEELTARVRELKAIGERALRGDGGTTRDFFELVSQNTKFTMVDPTAVTFRDAFAVPLGISELPYKSDIMAADRSDFDNPDRVQRFIRAMNNKLLHYEDLMRKRGDTTVWKKLSAGARDRDRVVGVELNQLP</sequence>
<dbReference type="GO" id="GO:0005737">
    <property type="term" value="C:cytoplasm"/>
    <property type="evidence" value="ECO:0007669"/>
    <property type="project" value="TreeGrafter"/>
</dbReference>
<dbReference type="InterPro" id="IPR036465">
    <property type="entry name" value="vWFA_dom_sf"/>
</dbReference>
<dbReference type="PANTHER" id="PTHR47763:SF1">
    <property type="entry name" value="DUF659 DOMAIN-CONTAINING PROTEIN"/>
    <property type="match status" value="1"/>
</dbReference>